<evidence type="ECO:0000313" key="2">
    <source>
        <dbReference type="Proteomes" id="UP000004440"/>
    </source>
</evidence>
<keyword evidence="2" id="KW-1185">Reference proteome</keyword>
<organism evidence="1 2">
    <name type="scientific">Nitrosarchaeum koreense MY1</name>
    <dbReference type="NCBI Taxonomy" id="1001994"/>
    <lineage>
        <taxon>Archaea</taxon>
        <taxon>Nitrososphaerota</taxon>
        <taxon>Nitrososphaeria</taxon>
        <taxon>Nitrosopumilales</taxon>
        <taxon>Nitrosopumilaceae</taxon>
        <taxon>Nitrosarchaeum</taxon>
    </lineage>
</organism>
<accession>F9CWA5</accession>
<dbReference type="EMBL" id="AFPU01000001">
    <property type="protein sequence ID" value="EGP93557.1"/>
    <property type="molecule type" value="Genomic_DNA"/>
</dbReference>
<gene>
    <name evidence="1" type="ORF">MY1_0795</name>
</gene>
<proteinExistence type="predicted"/>
<dbReference type="AlphaFoldDB" id="F9CWA5"/>
<name>F9CWA5_9ARCH</name>
<sequence length="52" mass="6256">MKIPEIIQNASEFGLKINKLDDLDEEILDDMHQSVLEYKEKRHSLHTIDYLW</sequence>
<reference evidence="1 2" key="1">
    <citation type="journal article" date="2011" name="J. Bacteriol.">
        <title>Genome Sequence of an Ammonia-Oxidizing Soil Archaeon, "Candidatus Nitrosoarchaeum koreensis" MY1.</title>
        <authorList>
            <person name="Kim B.K."/>
            <person name="Jung M.Y."/>
            <person name="Yu D.S."/>
            <person name="Park S.J."/>
            <person name="Oh T.K."/>
            <person name="Rhee S.K."/>
            <person name="Kim J.F."/>
        </authorList>
    </citation>
    <scope>NUCLEOTIDE SEQUENCE [LARGE SCALE GENOMIC DNA]</scope>
    <source>
        <strain evidence="1 2">MY1</strain>
    </source>
</reference>
<evidence type="ECO:0000313" key="1">
    <source>
        <dbReference type="EMBL" id="EGP93557.1"/>
    </source>
</evidence>
<dbReference type="GeneID" id="56063307"/>
<dbReference type="RefSeq" id="WP_007550346.1">
    <property type="nucleotide sequence ID" value="NZ_AFPU01000001.1"/>
</dbReference>
<dbReference type="Proteomes" id="UP000004440">
    <property type="component" value="Unassembled WGS sequence"/>
</dbReference>
<comment type="caution">
    <text evidence="1">The sequence shown here is derived from an EMBL/GenBank/DDBJ whole genome shotgun (WGS) entry which is preliminary data.</text>
</comment>
<protein>
    <submittedName>
        <fullName evidence="1">Uncharacterized protein</fullName>
    </submittedName>
</protein>